<evidence type="ECO:0000256" key="8">
    <source>
        <dbReference type="ARBA" id="ARBA00023136"/>
    </source>
</evidence>
<dbReference type="InterPro" id="IPR030659">
    <property type="entry name" value="SecY_CS"/>
</dbReference>
<dbReference type="EMBL" id="JAGKQQ010000001">
    <property type="protein sequence ID" value="MBP3960027.1"/>
    <property type="molecule type" value="Genomic_DNA"/>
</dbReference>
<feature type="transmembrane region" description="Helical" evidence="9">
    <location>
        <begin position="150"/>
        <end position="168"/>
    </location>
</feature>
<comment type="similarity">
    <text evidence="2 9 10">Belongs to the SecY/SEC61-alpha family.</text>
</comment>
<dbReference type="PRINTS" id="PR00303">
    <property type="entry name" value="SECYTRNLCASE"/>
</dbReference>
<feature type="transmembrane region" description="Helical" evidence="9">
    <location>
        <begin position="219"/>
        <end position="237"/>
    </location>
</feature>
<dbReference type="InterPro" id="IPR023201">
    <property type="entry name" value="SecY_dom_sf"/>
</dbReference>
<proteinExistence type="inferred from homology"/>
<comment type="function">
    <text evidence="9">The central subunit of the protein translocation channel SecYEG. Consists of two halves formed by TMs 1-5 and 6-10. These two domains form a lateral gate at the front which open onto the bilayer between TMs 2 and 7, and are clamped together by SecE at the back. The channel is closed by both a pore ring composed of hydrophobic SecY resides and a short helix (helix 2A) on the extracellular side of the membrane which forms a plug. The plug probably moves laterally to allow the channel to open. The ring and the pore may move independently.</text>
</comment>
<accession>A0ABS5C2X5</accession>
<evidence type="ECO:0000256" key="3">
    <source>
        <dbReference type="ARBA" id="ARBA00022448"/>
    </source>
</evidence>
<name>A0ABS5C2X5_9BACT</name>
<evidence type="ECO:0000256" key="2">
    <source>
        <dbReference type="ARBA" id="ARBA00005751"/>
    </source>
</evidence>
<keyword evidence="8 9" id="KW-0472">Membrane</keyword>
<feature type="transmembrane region" description="Helical" evidence="9">
    <location>
        <begin position="458"/>
        <end position="476"/>
    </location>
</feature>
<evidence type="ECO:0000256" key="5">
    <source>
        <dbReference type="ARBA" id="ARBA00022927"/>
    </source>
</evidence>
<keyword evidence="7 9" id="KW-0811">Translocation</keyword>
<keyword evidence="12" id="KW-1185">Reference proteome</keyword>
<dbReference type="NCBIfam" id="TIGR00967">
    <property type="entry name" value="3a0501s007"/>
    <property type="match status" value="1"/>
</dbReference>
<dbReference type="PIRSF" id="PIRSF004557">
    <property type="entry name" value="SecY"/>
    <property type="match status" value="1"/>
</dbReference>
<dbReference type="Pfam" id="PF00344">
    <property type="entry name" value="SecY"/>
    <property type="match status" value="1"/>
</dbReference>
<dbReference type="Gene3D" id="1.10.3370.10">
    <property type="entry name" value="SecY subunit domain"/>
    <property type="match status" value="1"/>
</dbReference>
<protein>
    <recommendedName>
        <fullName evidence="9">Protein translocase subunit SecY</fullName>
    </recommendedName>
</protein>
<dbReference type="InterPro" id="IPR002208">
    <property type="entry name" value="SecY/SEC61-alpha"/>
</dbReference>
<feature type="transmembrane region" description="Helical" evidence="9">
    <location>
        <begin position="12"/>
        <end position="34"/>
    </location>
</feature>
<feature type="transmembrane region" description="Helical" evidence="9">
    <location>
        <begin position="191"/>
        <end position="212"/>
    </location>
</feature>
<dbReference type="PANTHER" id="PTHR10906">
    <property type="entry name" value="SECY/SEC61-ALPHA FAMILY MEMBER"/>
    <property type="match status" value="1"/>
</dbReference>
<evidence type="ECO:0000256" key="6">
    <source>
        <dbReference type="ARBA" id="ARBA00022989"/>
    </source>
</evidence>
<keyword evidence="5 9" id="KW-0653">Protein transport</keyword>
<keyword evidence="4 9" id="KW-0812">Transmembrane</keyword>
<feature type="transmembrane region" description="Helical" evidence="9">
    <location>
        <begin position="272"/>
        <end position="290"/>
    </location>
</feature>
<evidence type="ECO:0000256" key="4">
    <source>
        <dbReference type="ARBA" id="ARBA00022692"/>
    </source>
</evidence>
<comment type="subcellular location">
    <subcellularLocation>
        <location evidence="9">Cell membrane</location>
        <topology evidence="9">Multi-pass membrane protein</topology>
    </subcellularLocation>
    <subcellularLocation>
        <location evidence="1">Membrane</location>
        <topology evidence="1">Multi-pass membrane protein</topology>
    </subcellularLocation>
</comment>
<organism evidence="11 12">
    <name type="scientific">Gemmata palustris</name>
    <dbReference type="NCBI Taxonomy" id="2822762"/>
    <lineage>
        <taxon>Bacteria</taxon>
        <taxon>Pseudomonadati</taxon>
        <taxon>Planctomycetota</taxon>
        <taxon>Planctomycetia</taxon>
        <taxon>Gemmatales</taxon>
        <taxon>Gemmataceae</taxon>
        <taxon>Gemmata</taxon>
    </lineage>
</organism>
<evidence type="ECO:0000256" key="1">
    <source>
        <dbReference type="ARBA" id="ARBA00004141"/>
    </source>
</evidence>
<dbReference type="PROSITE" id="PS00756">
    <property type="entry name" value="SECY_2"/>
    <property type="match status" value="1"/>
</dbReference>
<evidence type="ECO:0000256" key="7">
    <source>
        <dbReference type="ARBA" id="ARBA00023010"/>
    </source>
</evidence>
<feature type="transmembrane region" description="Helical" evidence="9">
    <location>
        <begin position="424"/>
        <end position="446"/>
    </location>
</feature>
<evidence type="ECO:0000256" key="9">
    <source>
        <dbReference type="HAMAP-Rule" id="MF_01465"/>
    </source>
</evidence>
<keyword evidence="9" id="KW-1003">Cell membrane</keyword>
<dbReference type="HAMAP" id="MF_01465">
    <property type="entry name" value="SecY"/>
    <property type="match status" value="1"/>
</dbReference>
<feature type="transmembrane region" description="Helical" evidence="9">
    <location>
        <begin position="370"/>
        <end position="392"/>
    </location>
</feature>
<evidence type="ECO:0000313" key="11">
    <source>
        <dbReference type="EMBL" id="MBP3960027.1"/>
    </source>
</evidence>
<dbReference type="Proteomes" id="UP000676565">
    <property type="component" value="Unassembled WGS sequence"/>
</dbReference>
<evidence type="ECO:0000313" key="12">
    <source>
        <dbReference type="Proteomes" id="UP000676565"/>
    </source>
</evidence>
<comment type="subunit">
    <text evidence="9">Component of the Sec protein translocase complex. Heterotrimer consisting of SecY, SecE and SecG subunits. The heterotrimers can form oligomers, although 1 heterotrimer is thought to be able to translocate proteins. Interacts with the ribosome. Interacts with SecDF, and other proteins may be involved. Interacts with SecA.</text>
</comment>
<evidence type="ECO:0000256" key="10">
    <source>
        <dbReference type="RuleBase" id="RU004349"/>
    </source>
</evidence>
<reference evidence="11 12" key="1">
    <citation type="submission" date="2021-04" db="EMBL/GenBank/DDBJ databases">
        <authorList>
            <person name="Ivanova A."/>
        </authorList>
    </citation>
    <scope>NUCLEOTIDE SEQUENCE [LARGE SCALE GENOMIC DNA]</scope>
    <source>
        <strain evidence="11 12">G18</strain>
    </source>
</reference>
<sequence length="495" mass="54222">MVTFSYGGESWLGWTLTIFGATASILGLVPDQLLTIFKIPELRKKIFITLIFLAVYRIGYYVPLPMIDQVKMAEKMADAQRGALGQVLGFVSLFSGGNLSNACIFSLGIMPYISASIIVQLLSSGVVPSLEKLRKEGESGRKKLNEITRYLTVPICIIQAVMVVQTVMKPDMGQDGGMGLAPAGYDSGFELWWFGFTAVITLTAGTVLLMWLGEQIDEYGIGNGISLIIMAGIVARIPDATNSLLIDSTTGKLKESVFTLGGSGADISFEKLIVLAFLFVTVVVGVIAMTKAQRRIPTQSAKHVRGRRVYGGTRQFLPMKVNAAGVMPVIFASTLLILPWFLFNAIYSLSDSSLGWAGTLSTMFQNHRGWLYNFMYVIMIYVFTYFWVAITFNPKEIADNLKDHGSFIPGYRPGKKTADYLERVLMRVTFVGAAFLAIIAIIPNVISSELEIPPQVASFYGGTGLLIVISVALDLVQKINSHLVMRNYPGLTDET</sequence>
<feature type="transmembrane region" description="Helical" evidence="9">
    <location>
        <begin position="46"/>
        <end position="62"/>
    </location>
</feature>
<comment type="caution">
    <text evidence="11">The sequence shown here is derived from an EMBL/GenBank/DDBJ whole genome shotgun (WGS) entry which is preliminary data.</text>
</comment>
<dbReference type="InterPro" id="IPR026593">
    <property type="entry name" value="SecY"/>
</dbReference>
<gene>
    <name evidence="9 11" type="primary">secY</name>
    <name evidence="11" type="ORF">J8F10_32770</name>
</gene>
<feature type="transmembrane region" description="Helical" evidence="9">
    <location>
        <begin position="324"/>
        <end position="350"/>
    </location>
</feature>
<dbReference type="SUPFAM" id="SSF103491">
    <property type="entry name" value="Preprotein translocase SecY subunit"/>
    <property type="match status" value="1"/>
</dbReference>
<keyword evidence="3 9" id="KW-0813">Transport</keyword>
<keyword evidence="6 9" id="KW-1133">Transmembrane helix</keyword>